<protein>
    <submittedName>
        <fullName evidence="9">Uncharacterized protein</fullName>
    </submittedName>
</protein>
<dbReference type="InterPro" id="IPR003838">
    <property type="entry name" value="ABC3_permease_C"/>
</dbReference>
<feature type="transmembrane region" description="Helical" evidence="6">
    <location>
        <begin position="498"/>
        <end position="520"/>
    </location>
</feature>
<evidence type="ECO:0000256" key="3">
    <source>
        <dbReference type="ARBA" id="ARBA00022692"/>
    </source>
</evidence>
<dbReference type="PANTHER" id="PTHR30572">
    <property type="entry name" value="MEMBRANE COMPONENT OF TRANSPORTER-RELATED"/>
    <property type="match status" value="1"/>
</dbReference>
<keyword evidence="3 6" id="KW-0812">Transmembrane</keyword>
<evidence type="ECO:0000259" key="8">
    <source>
        <dbReference type="Pfam" id="PF12704"/>
    </source>
</evidence>
<feature type="transmembrane region" description="Helical" evidence="6">
    <location>
        <begin position="797"/>
        <end position="815"/>
    </location>
</feature>
<feature type="transmembrane region" description="Helical" evidence="6">
    <location>
        <begin position="747"/>
        <end position="768"/>
    </location>
</feature>
<dbReference type="InterPro" id="IPR025857">
    <property type="entry name" value="MacB_PCD"/>
</dbReference>
<feature type="transmembrane region" description="Helical" evidence="6">
    <location>
        <begin position="93"/>
        <end position="117"/>
    </location>
</feature>
<dbReference type="OrthoDB" id="973852at2"/>
<dbReference type="Pfam" id="PF02687">
    <property type="entry name" value="FtsX"/>
    <property type="match status" value="2"/>
</dbReference>
<feature type="transmembrane region" description="Helical" evidence="6">
    <location>
        <begin position="404"/>
        <end position="430"/>
    </location>
</feature>
<comment type="subcellular location">
    <subcellularLocation>
        <location evidence="1">Cell membrane</location>
        <topology evidence="1">Multi-pass membrane protein</topology>
    </subcellularLocation>
</comment>
<dbReference type="Pfam" id="PF12704">
    <property type="entry name" value="MacB_PCD"/>
    <property type="match status" value="1"/>
</dbReference>
<evidence type="ECO:0000256" key="4">
    <source>
        <dbReference type="ARBA" id="ARBA00022989"/>
    </source>
</evidence>
<evidence type="ECO:0000313" key="9">
    <source>
        <dbReference type="EMBL" id="KYG76542.1"/>
    </source>
</evidence>
<dbReference type="EMBL" id="LRDB01000023">
    <property type="protein sequence ID" value="KYG76542.1"/>
    <property type="molecule type" value="Genomic_DNA"/>
</dbReference>
<feature type="transmembrane region" description="Helical" evidence="6">
    <location>
        <begin position="453"/>
        <end position="477"/>
    </location>
</feature>
<comment type="caution">
    <text evidence="9">The sequence shown here is derived from an EMBL/GenBank/DDBJ whole genome shotgun (WGS) entry which is preliminary data.</text>
</comment>
<dbReference type="InterPro" id="IPR050250">
    <property type="entry name" value="Macrolide_Exporter_MacB"/>
</dbReference>
<gene>
    <name evidence="9" type="ORF">AWN68_05790</name>
</gene>
<proteinExistence type="predicted"/>
<feature type="domain" description="MacB-like periplasmic core" evidence="8">
    <location>
        <begin position="95"/>
        <end position="312"/>
    </location>
</feature>
<evidence type="ECO:0000256" key="1">
    <source>
        <dbReference type="ARBA" id="ARBA00004651"/>
    </source>
</evidence>
<accession>A0A150XCW6</accession>
<dbReference type="NCBIfam" id="NF038404">
    <property type="entry name" value="perm_prefix_2"/>
    <property type="match status" value="1"/>
</dbReference>
<name>A0A150XCW6_9BACT</name>
<evidence type="ECO:0000256" key="2">
    <source>
        <dbReference type="ARBA" id="ARBA00022475"/>
    </source>
</evidence>
<feature type="transmembrane region" description="Helical" evidence="6">
    <location>
        <begin position="358"/>
        <end position="379"/>
    </location>
</feature>
<dbReference type="GO" id="GO:0022857">
    <property type="term" value="F:transmembrane transporter activity"/>
    <property type="evidence" value="ECO:0007669"/>
    <property type="project" value="TreeGrafter"/>
</dbReference>
<sequence>MNQKTPQFWTRLLKFFCKESFHEELQGDLEEKFYANIESKGLKKAKSIYRKEILKLMRPSVIKKPKGLNSKINTSLFKLHFVLTLRNIQRNKVFSLVNILGLGAALTICLFCVNMIYTGFQYDKYPDADRLYRITTKVEGPKTSMHWATSSFALKWKLDGIPQIEKSSTFMENMFGSFEVKGETISANGYPIDREFLDLFQFKVIEGNPYDLFNDLHSVVITDELAKRLYGEESAIGKQSKSGGIVRAVIQSPEGNSHFAFQFLSNIGFMGRSMSESEIHNRLDKWSNYDQSYYTYFKLSPNAQIEDVENLISGLNKEMTSSISDGNTYTMELQPVSDIMFGKTLWADFRNVFPRTTLYVLLIPIIILISLASFNYTNLSIARSLQRSKEIGIRKIAGSSKRQVVFQFLIETVIFSLFALAIAFVSYSYISTQFEGYIQELAELYSPDLNLEIILWFIAFSIIVGLVAGMLPALHFARVSPLVAIHKKAGKQISLSSIRKGLVGVQLCISTLCILFIVLISDQKQQLLAADLGFETSGLITIPTKKVDLDLLTAELDKIPEINSYTTTSMIPGTGGMTRRILVSGNYQDTISARYGLADVGFNSVYNPKLITGTGFTHGREDEIIVDEGFLKAMNIPLDSALGNIVHIMHFDIQEDLQIIGVLDNYVYQAMSSSYAFPFIIRNQQDSLLTNKITLKLTSSNVALTLKKIEAGWNTIAGDNSFDPIFVDDRLEKSYDVFFNFMNMLKLAGITVIIIAILGQFGMALYSAESRVKEIGIRRVLGAQFHSIAKLISKGSVKALAISAIISVPLIYLIYQELIFPSFTIHLDISEMHIILTLTTFWSIVLAIVIFQTWQTAKANPSESLRSE</sequence>
<keyword evidence="5 6" id="KW-0472">Membrane</keyword>
<feature type="domain" description="ABC3 transporter permease C-terminal" evidence="7">
    <location>
        <begin position="748"/>
        <end position="861"/>
    </location>
</feature>
<dbReference type="PANTHER" id="PTHR30572:SF18">
    <property type="entry name" value="ABC-TYPE MACROLIDE FAMILY EXPORT SYSTEM PERMEASE COMPONENT 2"/>
    <property type="match status" value="1"/>
</dbReference>
<dbReference type="STRING" id="296218.AWN68_05790"/>
<reference evidence="9 10" key="1">
    <citation type="submission" date="2016-01" db="EMBL/GenBank/DDBJ databases">
        <title>Genome sequencing of Roseivirga echinicomitans KMM 6058.</title>
        <authorList>
            <person name="Selvaratnam C."/>
            <person name="Thevarajoo S."/>
            <person name="Goh K.M."/>
            <person name="Ee R."/>
            <person name="Chan K.-G."/>
            <person name="Chong C.S."/>
        </authorList>
    </citation>
    <scope>NUCLEOTIDE SEQUENCE [LARGE SCALE GENOMIC DNA]</scope>
    <source>
        <strain evidence="9 10">KMM 6058</strain>
    </source>
</reference>
<dbReference type="RefSeq" id="WP_068415718.1">
    <property type="nucleotide sequence ID" value="NZ_LRDB01000023.1"/>
</dbReference>
<dbReference type="AlphaFoldDB" id="A0A150XCW6"/>
<keyword evidence="2" id="KW-1003">Cell membrane</keyword>
<evidence type="ECO:0000256" key="6">
    <source>
        <dbReference type="SAM" id="Phobius"/>
    </source>
</evidence>
<evidence type="ECO:0000256" key="5">
    <source>
        <dbReference type="ARBA" id="ARBA00023136"/>
    </source>
</evidence>
<evidence type="ECO:0000259" key="7">
    <source>
        <dbReference type="Pfam" id="PF02687"/>
    </source>
</evidence>
<dbReference type="InterPro" id="IPR047699">
    <property type="entry name" value="Permease_put_prefix"/>
</dbReference>
<evidence type="ECO:0000313" key="10">
    <source>
        <dbReference type="Proteomes" id="UP000075615"/>
    </source>
</evidence>
<keyword evidence="10" id="KW-1185">Reference proteome</keyword>
<feature type="transmembrane region" description="Helical" evidence="6">
    <location>
        <begin position="835"/>
        <end position="854"/>
    </location>
</feature>
<dbReference type="Proteomes" id="UP000075615">
    <property type="component" value="Unassembled WGS sequence"/>
</dbReference>
<feature type="domain" description="ABC3 transporter permease C-terminal" evidence="7">
    <location>
        <begin position="365"/>
        <end position="481"/>
    </location>
</feature>
<dbReference type="GO" id="GO:0005886">
    <property type="term" value="C:plasma membrane"/>
    <property type="evidence" value="ECO:0007669"/>
    <property type="project" value="UniProtKB-SubCell"/>
</dbReference>
<keyword evidence="4 6" id="KW-1133">Transmembrane helix</keyword>
<organism evidence="9 10">
    <name type="scientific">Roseivirga echinicomitans</name>
    <dbReference type="NCBI Taxonomy" id="296218"/>
    <lineage>
        <taxon>Bacteria</taxon>
        <taxon>Pseudomonadati</taxon>
        <taxon>Bacteroidota</taxon>
        <taxon>Cytophagia</taxon>
        <taxon>Cytophagales</taxon>
        <taxon>Roseivirgaceae</taxon>
        <taxon>Roseivirga</taxon>
    </lineage>
</organism>